<reference evidence="2 3" key="1">
    <citation type="submission" date="2022-06" db="EMBL/GenBank/DDBJ databases">
        <title>Leptospira isolates from biofilms formed at urban environments.</title>
        <authorList>
            <person name="Ribeiro P.S."/>
            <person name="Sousa T."/>
            <person name="Carvalho N."/>
            <person name="Aburjaile F."/>
            <person name="Neves F."/>
            <person name="Oliveira D."/>
            <person name="Blanco L."/>
            <person name="Lima J."/>
            <person name="Costa F."/>
            <person name="Brenig B."/>
            <person name="Soares S."/>
            <person name="Ramos R."/>
            <person name="Goes-Neto A."/>
            <person name="Matiuzzi M."/>
            <person name="Azevedo V."/>
            <person name="Ristow P."/>
        </authorList>
    </citation>
    <scope>NUCLEOTIDE SEQUENCE [LARGE SCALE GENOMIC DNA]</scope>
    <source>
        <strain evidence="2 3">VSF25</strain>
    </source>
</reference>
<keyword evidence="3" id="KW-1185">Reference proteome</keyword>
<feature type="domain" description="Metallo-beta-lactamase" evidence="1">
    <location>
        <begin position="96"/>
        <end position="284"/>
    </location>
</feature>
<comment type="caution">
    <text evidence="2">The sequence shown here is derived from an EMBL/GenBank/DDBJ whole genome shotgun (WGS) entry which is preliminary data.</text>
</comment>
<dbReference type="EMBL" id="JAMQPV010000001">
    <property type="protein sequence ID" value="MCW7460763.1"/>
    <property type="molecule type" value="Genomic_DNA"/>
</dbReference>
<evidence type="ECO:0000313" key="2">
    <source>
        <dbReference type="EMBL" id="MCW7460763.1"/>
    </source>
</evidence>
<dbReference type="PANTHER" id="PTHR43546:SF3">
    <property type="entry name" value="UPF0173 METAL-DEPENDENT HYDROLASE MJ1163"/>
    <property type="match status" value="1"/>
</dbReference>
<sequence>MIQCPMRILFIGISLFLFVKCSFQASGNLSSYESYFPHENPNTIIGKGKIRATFLGTSSILLDDGETQILTDGFFSRPSLWKTAFSKIESDHLLIQSVLEKAKIYRLKGVFVCHSHYDHVMDAPYVAKFTNAKLYGSSSTMNVGIGAGLNQENMELFQLRKPIKLGKFSVTVLESKHTPPFKIFGKTNATDPNFPDITSPLSQPLKATEYIEGGTFDFLIQNGKHKILIKSSTNYVAGAYDRINVDVLFLGIAQLSLQPISFQESYYNETVQKLKPRLVVPIHWDNFFLPLAKPLEPNLKLGDDFDSNMNLLLQRTNKDQIQVQLLQGFESIDLF</sequence>
<name>A0ABT3LSQ1_9LEPT</name>
<evidence type="ECO:0000313" key="3">
    <source>
        <dbReference type="Proteomes" id="UP001209737"/>
    </source>
</evidence>
<protein>
    <submittedName>
        <fullName evidence="2">MBL fold metallo-hydrolase</fullName>
    </submittedName>
</protein>
<dbReference type="Proteomes" id="UP001209737">
    <property type="component" value="Unassembled WGS sequence"/>
</dbReference>
<dbReference type="InterPro" id="IPR036866">
    <property type="entry name" value="RibonucZ/Hydroxyglut_hydro"/>
</dbReference>
<dbReference type="InterPro" id="IPR001279">
    <property type="entry name" value="Metallo-B-lactamas"/>
</dbReference>
<dbReference type="PANTHER" id="PTHR43546">
    <property type="entry name" value="UPF0173 METAL-DEPENDENT HYDROLASE MJ1163-RELATED"/>
    <property type="match status" value="1"/>
</dbReference>
<dbReference type="SUPFAM" id="SSF56281">
    <property type="entry name" value="Metallo-hydrolase/oxidoreductase"/>
    <property type="match status" value="1"/>
</dbReference>
<dbReference type="InterPro" id="IPR050114">
    <property type="entry name" value="UPF0173_UPF0282_UlaG_hydrolase"/>
</dbReference>
<organism evidence="2 3">
    <name type="scientific">Leptospira limi</name>
    <dbReference type="NCBI Taxonomy" id="2950023"/>
    <lineage>
        <taxon>Bacteria</taxon>
        <taxon>Pseudomonadati</taxon>
        <taxon>Spirochaetota</taxon>
        <taxon>Spirochaetia</taxon>
        <taxon>Leptospirales</taxon>
        <taxon>Leptospiraceae</taxon>
        <taxon>Leptospira</taxon>
    </lineage>
</organism>
<dbReference type="RefSeq" id="WP_265373970.1">
    <property type="nucleotide sequence ID" value="NZ_JAMQPV010000001.1"/>
</dbReference>
<evidence type="ECO:0000259" key="1">
    <source>
        <dbReference type="Pfam" id="PF12706"/>
    </source>
</evidence>
<proteinExistence type="predicted"/>
<accession>A0ABT3LSQ1</accession>
<dbReference type="Pfam" id="PF12706">
    <property type="entry name" value="Lactamase_B_2"/>
    <property type="match status" value="1"/>
</dbReference>
<gene>
    <name evidence="2" type="ORF">ND812_01550</name>
</gene>
<dbReference type="Gene3D" id="3.60.15.10">
    <property type="entry name" value="Ribonuclease Z/Hydroxyacylglutathione hydrolase-like"/>
    <property type="match status" value="1"/>
</dbReference>